<reference evidence="4 5" key="1">
    <citation type="submission" date="2024-03" db="EMBL/GenBank/DDBJ databases">
        <title>Natural products discovery in diverse microorganisms through a two-stage MS feature dereplication strategy.</title>
        <authorList>
            <person name="Zhang R."/>
        </authorList>
    </citation>
    <scope>NUCLEOTIDE SEQUENCE [LARGE SCALE GENOMIC DNA]</scope>
    <source>
        <strain evidence="4 5">18930</strain>
    </source>
</reference>
<dbReference type="InterPro" id="IPR028366">
    <property type="entry name" value="PhoU"/>
</dbReference>
<dbReference type="PIRSF" id="PIRSF003107">
    <property type="entry name" value="PhoU"/>
    <property type="match status" value="1"/>
</dbReference>
<comment type="function">
    <text evidence="2">Plays a role in the regulation of phosphate uptake.</text>
</comment>
<dbReference type="PANTHER" id="PTHR42930:SF3">
    <property type="entry name" value="PHOSPHATE-SPECIFIC TRANSPORT SYSTEM ACCESSORY PROTEIN PHOU"/>
    <property type="match status" value="1"/>
</dbReference>
<dbReference type="Proteomes" id="UP001432000">
    <property type="component" value="Chromosome"/>
</dbReference>
<dbReference type="SUPFAM" id="SSF109755">
    <property type="entry name" value="PhoU-like"/>
    <property type="match status" value="1"/>
</dbReference>
<keyword evidence="2" id="KW-0963">Cytoplasm</keyword>
<evidence type="ECO:0000256" key="1">
    <source>
        <dbReference type="ARBA" id="ARBA00022592"/>
    </source>
</evidence>
<dbReference type="PANTHER" id="PTHR42930">
    <property type="entry name" value="PHOSPHATE-SPECIFIC TRANSPORT SYSTEM ACCESSORY PROTEIN PHOU"/>
    <property type="match status" value="1"/>
</dbReference>
<comment type="similarity">
    <text evidence="2">Belongs to the PhoU family.</text>
</comment>
<feature type="domain" description="PhoU" evidence="3">
    <location>
        <begin position="17"/>
        <end position="103"/>
    </location>
</feature>
<proteinExistence type="inferred from homology"/>
<keyword evidence="1 2" id="KW-0592">Phosphate transport</keyword>
<evidence type="ECO:0000313" key="4">
    <source>
        <dbReference type="EMBL" id="WXG69095.1"/>
    </source>
</evidence>
<feature type="domain" description="PhoU" evidence="3">
    <location>
        <begin position="122"/>
        <end position="204"/>
    </location>
</feature>
<comment type="subcellular location">
    <subcellularLocation>
        <location evidence="2">Cytoplasm</location>
    </subcellularLocation>
</comment>
<sequence length="225" mass="24822">MRVAYNEQMNDLADLLGEMASLAGSAMDKATQSLLQADLVLAEQVISEHDKITELSTVCEEKAFSLLALQAPVATDLRSVVSGIQIVADIDRMGALALHVAKITRRRHPKHALPEEVNGYFAEMGRIAVQLGASAREVLETRDPERAAKLREEDEAMDDLHRHLFTVLMDREWQHGVAAAVDVTLLGRFYERFADHAVEVGRRVIFLVTGELPVELGSTSKIPNA</sequence>
<accession>A0ABZ2PLE7</accession>
<gene>
    <name evidence="4" type="primary">phoU</name>
    <name evidence="4" type="ORF">WDS16_00525</name>
</gene>
<dbReference type="NCBIfam" id="TIGR02135">
    <property type="entry name" value="phoU_full"/>
    <property type="match status" value="1"/>
</dbReference>
<name>A0ABZ2PLE7_9NOCA</name>
<protein>
    <recommendedName>
        <fullName evidence="2">Phosphate-specific transport system accessory protein PhoU</fullName>
    </recommendedName>
</protein>
<dbReference type="InterPro" id="IPR026022">
    <property type="entry name" value="PhoU_dom"/>
</dbReference>
<evidence type="ECO:0000256" key="2">
    <source>
        <dbReference type="PIRNR" id="PIRNR003107"/>
    </source>
</evidence>
<organism evidence="4 5">
    <name type="scientific">Rhodococcus sovatensis</name>
    <dbReference type="NCBI Taxonomy" id="1805840"/>
    <lineage>
        <taxon>Bacteria</taxon>
        <taxon>Bacillati</taxon>
        <taxon>Actinomycetota</taxon>
        <taxon>Actinomycetes</taxon>
        <taxon>Mycobacteriales</taxon>
        <taxon>Nocardiaceae</taxon>
        <taxon>Rhodococcus</taxon>
    </lineage>
</organism>
<evidence type="ECO:0000313" key="5">
    <source>
        <dbReference type="Proteomes" id="UP001432000"/>
    </source>
</evidence>
<dbReference type="InterPro" id="IPR038078">
    <property type="entry name" value="PhoU-like_sf"/>
</dbReference>
<comment type="subunit">
    <text evidence="2">Homodimer.</text>
</comment>
<dbReference type="EMBL" id="CP147846">
    <property type="protein sequence ID" value="WXG69095.1"/>
    <property type="molecule type" value="Genomic_DNA"/>
</dbReference>
<dbReference type="Pfam" id="PF01895">
    <property type="entry name" value="PhoU"/>
    <property type="match status" value="2"/>
</dbReference>
<keyword evidence="2" id="KW-0813">Transport</keyword>
<dbReference type="Gene3D" id="1.20.58.220">
    <property type="entry name" value="Phosphate transport system protein phou homolog 2, domain 2"/>
    <property type="match status" value="1"/>
</dbReference>
<evidence type="ECO:0000259" key="3">
    <source>
        <dbReference type="Pfam" id="PF01895"/>
    </source>
</evidence>
<keyword evidence="5" id="KW-1185">Reference proteome</keyword>
<dbReference type="RefSeq" id="WP_338889697.1">
    <property type="nucleotide sequence ID" value="NZ_CP147846.1"/>
</dbReference>